<feature type="non-terminal residue" evidence="1">
    <location>
        <position position="1"/>
    </location>
</feature>
<evidence type="ECO:0000313" key="2">
    <source>
        <dbReference type="Proteomes" id="UP000824890"/>
    </source>
</evidence>
<comment type="caution">
    <text evidence="1">The sequence shown here is derived from an EMBL/GenBank/DDBJ whole genome shotgun (WGS) entry which is preliminary data.</text>
</comment>
<organism evidence="1 2">
    <name type="scientific">Brassica napus</name>
    <name type="common">Rape</name>
    <dbReference type="NCBI Taxonomy" id="3708"/>
    <lineage>
        <taxon>Eukaryota</taxon>
        <taxon>Viridiplantae</taxon>
        <taxon>Streptophyta</taxon>
        <taxon>Embryophyta</taxon>
        <taxon>Tracheophyta</taxon>
        <taxon>Spermatophyta</taxon>
        <taxon>Magnoliopsida</taxon>
        <taxon>eudicotyledons</taxon>
        <taxon>Gunneridae</taxon>
        <taxon>Pentapetalae</taxon>
        <taxon>rosids</taxon>
        <taxon>malvids</taxon>
        <taxon>Brassicales</taxon>
        <taxon>Brassicaceae</taxon>
        <taxon>Brassiceae</taxon>
        <taxon>Brassica</taxon>
    </lineage>
</organism>
<reference evidence="1 2" key="1">
    <citation type="submission" date="2021-05" db="EMBL/GenBank/DDBJ databases">
        <title>Genome Assembly of Synthetic Allotetraploid Brassica napus Reveals Homoeologous Exchanges between Subgenomes.</title>
        <authorList>
            <person name="Davis J.T."/>
        </authorList>
    </citation>
    <scope>NUCLEOTIDE SEQUENCE [LARGE SCALE GENOMIC DNA]</scope>
    <source>
        <strain evidence="2">cv. Da-Ae</strain>
        <tissue evidence="1">Seedling</tissue>
    </source>
</reference>
<dbReference type="Proteomes" id="UP000824890">
    <property type="component" value="Unassembled WGS sequence"/>
</dbReference>
<dbReference type="PANTHER" id="PTHR13109">
    <property type="entry name" value="NEUROCHONDRIN"/>
    <property type="match status" value="1"/>
</dbReference>
<accession>A0ABQ7YHG1</accession>
<keyword evidence="2" id="KW-1185">Reference proteome</keyword>
<sequence>SGDGGENHGVYLRLPVTVLAAFCRVPEITSSVEMVSQIPLILEIMSKGSHAMEVAIKILQLLVSKLSSESMNIERFFELSLVVAAVARQFAVLHNALKFEALHLLSAVFCSDYSVSFHSFNLY</sequence>
<dbReference type="Pfam" id="PF05536">
    <property type="entry name" value="Neurochondrin"/>
    <property type="match status" value="1"/>
</dbReference>
<proteinExistence type="predicted"/>
<gene>
    <name evidence="1" type="ORF">HID58_083776</name>
</gene>
<name>A0ABQ7YHG1_BRANA</name>
<dbReference type="EMBL" id="JAGKQM010000018">
    <property type="protein sequence ID" value="KAH0866565.1"/>
    <property type="molecule type" value="Genomic_DNA"/>
</dbReference>
<evidence type="ECO:0000313" key="1">
    <source>
        <dbReference type="EMBL" id="KAH0866565.1"/>
    </source>
</evidence>
<protein>
    <submittedName>
        <fullName evidence="1">Uncharacterized protein</fullName>
    </submittedName>
</protein>
<dbReference type="InterPro" id="IPR008709">
    <property type="entry name" value="Neurochondrin"/>
</dbReference>
<dbReference type="PANTHER" id="PTHR13109:SF7">
    <property type="entry name" value="NEUROCHONDRIN"/>
    <property type="match status" value="1"/>
</dbReference>